<evidence type="ECO:0000256" key="2">
    <source>
        <dbReference type="ARBA" id="ARBA00022801"/>
    </source>
</evidence>
<dbReference type="EMBL" id="JABANM010022233">
    <property type="protein sequence ID" value="KAF4719924.1"/>
    <property type="molecule type" value="Genomic_DNA"/>
</dbReference>
<evidence type="ECO:0000313" key="4">
    <source>
        <dbReference type="EMBL" id="KAF4719924.1"/>
    </source>
</evidence>
<evidence type="ECO:0000313" key="5">
    <source>
        <dbReference type="Proteomes" id="UP000574390"/>
    </source>
</evidence>
<comment type="caution">
    <text evidence="4">The sequence shown here is derived from an EMBL/GenBank/DDBJ whole genome shotgun (WGS) entry which is preliminary data.</text>
</comment>
<dbReference type="Proteomes" id="UP000574390">
    <property type="component" value="Unassembled WGS sequence"/>
</dbReference>
<dbReference type="Gene3D" id="3.20.20.70">
    <property type="entry name" value="Aldolase class I"/>
    <property type="match status" value="1"/>
</dbReference>
<dbReference type="SUPFAM" id="SSF51445">
    <property type="entry name" value="(Trans)glycosidases"/>
    <property type="match status" value="1"/>
</dbReference>
<proteinExistence type="inferred from homology"/>
<dbReference type="InterPro" id="IPR013785">
    <property type="entry name" value="Aldolase_TIM"/>
</dbReference>
<dbReference type="AlphaFoldDB" id="A0A7J6RGV4"/>
<dbReference type="Pfam" id="PF16499">
    <property type="entry name" value="Melibiase_2"/>
    <property type="match status" value="1"/>
</dbReference>
<dbReference type="GO" id="GO:0009311">
    <property type="term" value="P:oligosaccharide metabolic process"/>
    <property type="evidence" value="ECO:0007669"/>
    <property type="project" value="TreeGrafter"/>
</dbReference>
<protein>
    <submittedName>
        <fullName evidence="4">Uncharacterized protein</fullName>
    </submittedName>
</protein>
<evidence type="ECO:0000256" key="3">
    <source>
        <dbReference type="ARBA" id="ARBA00023295"/>
    </source>
</evidence>
<dbReference type="PANTHER" id="PTHR11452:SF14">
    <property type="entry name" value="ALPHA-GALACTOSIDASE A"/>
    <property type="match status" value="1"/>
</dbReference>
<reference evidence="4 5" key="1">
    <citation type="submission" date="2020-04" db="EMBL/GenBank/DDBJ databases">
        <title>Perkinsus olseni comparative genomics.</title>
        <authorList>
            <person name="Bogema D.R."/>
        </authorList>
    </citation>
    <scope>NUCLEOTIDE SEQUENCE [LARGE SCALE GENOMIC DNA]</scope>
    <source>
        <strain evidence="4">ATCC PRA-205</strain>
    </source>
</reference>
<organism evidence="4 5">
    <name type="scientific">Perkinsus olseni</name>
    <name type="common">Perkinsus atlanticus</name>
    <dbReference type="NCBI Taxonomy" id="32597"/>
    <lineage>
        <taxon>Eukaryota</taxon>
        <taxon>Sar</taxon>
        <taxon>Alveolata</taxon>
        <taxon>Perkinsozoa</taxon>
        <taxon>Perkinsea</taxon>
        <taxon>Perkinsida</taxon>
        <taxon>Perkinsidae</taxon>
        <taxon>Perkinsus</taxon>
    </lineage>
</organism>
<feature type="non-terminal residue" evidence="4">
    <location>
        <position position="1"/>
    </location>
</feature>
<keyword evidence="3" id="KW-0326">Glycosidase</keyword>
<keyword evidence="2" id="KW-0378">Hydrolase</keyword>
<accession>A0A7J6RGV4</accession>
<dbReference type="PANTHER" id="PTHR11452">
    <property type="entry name" value="ALPHA-GALACTOSIDASE/ALPHA-N-ACETYLGALACTOSAMINIDASE"/>
    <property type="match status" value="1"/>
</dbReference>
<name>A0A7J6RGV4_PEROL</name>
<dbReference type="InterPro" id="IPR002241">
    <property type="entry name" value="Glyco_hydro_27"/>
</dbReference>
<dbReference type="GO" id="GO:0016139">
    <property type="term" value="P:glycoside catabolic process"/>
    <property type="evidence" value="ECO:0007669"/>
    <property type="project" value="TreeGrafter"/>
</dbReference>
<dbReference type="GO" id="GO:0004557">
    <property type="term" value="F:alpha-galactosidase activity"/>
    <property type="evidence" value="ECO:0007669"/>
    <property type="project" value="TreeGrafter"/>
</dbReference>
<dbReference type="GO" id="GO:0005737">
    <property type="term" value="C:cytoplasm"/>
    <property type="evidence" value="ECO:0007669"/>
    <property type="project" value="TreeGrafter"/>
</dbReference>
<comment type="similarity">
    <text evidence="1">Belongs to the glycosyl hydrolase 27 family.</text>
</comment>
<dbReference type="InterPro" id="IPR017853">
    <property type="entry name" value="GH"/>
</dbReference>
<evidence type="ECO:0000256" key="1">
    <source>
        <dbReference type="ARBA" id="ARBA00009743"/>
    </source>
</evidence>
<sequence>VVVGNNGLSLSEQQSQFSLWAIIAAPLYMTADLRRMPFWARGIVKNKEIISVNQDPLGKQDGVRIWIRELRGTDRPGDTWAVLLQNTNAIYGPKRVVLRPAEHIPGWEGGT</sequence>
<feature type="non-terminal residue" evidence="4">
    <location>
        <position position="111"/>
    </location>
</feature>
<gene>
    <name evidence="4" type="ORF">FOZ62_015375</name>
</gene>